<dbReference type="EMBL" id="CP015220">
    <property type="protein sequence ID" value="AMY22950.1"/>
    <property type="molecule type" value="Genomic_DNA"/>
</dbReference>
<reference evidence="4" key="2">
    <citation type="submission" date="2016-04" db="EMBL/GenBank/DDBJ databases">
        <title>Complete Genome and Plasmid Sequences for Rhodococcus fascians D188 and Draft Sequences for Rhodococcus spp. Isolates PBTS 1 and PBTS 2.</title>
        <authorList>
            <person name="Stamer R."/>
            <person name="Vereecke D."/>
            <person name="Zhang Y."/>
            <person name="Schilkey F."/>
            <person name="Devitt N."/>
            <person name="Randall J."/>
        </authorList>
    </citation>
    <scope>NUCLEOTIDE SEQUENCE [LARGE SCALE GENOMIC DNA]</scope>
    <source>
        <strain evidence="4">PBTS2</strain>
    </source>
</reference>
<organism evidence="3 4">
    <name type="scientific">Rhodococcoides fascians</name>
    <name type="common">Rhodococcus fascians</name>
    <dbReference type="NCBI Taxonomy" id="1828"/>
    <lineage>
        <taxon>Bacteria</taxon>
        <taxon>Bacillati</taxon>
        <taxon>Actinomycetota</taxon>
        <taxon>Actinomycetes</taxon>
        <taxon>Mycobacteriales</taxon>
        <taxon>Nocardiaceae</taxon>
        <taxon>Rhodococcoides</taxon>
    </lineage>
</organism>
<dbReference type="KEGG" id="rhs:A3Q41_01646"/>
<feature type="region of interest" description="Disordered" evidence="1">
    <location>
        <begin position="90"/>
        <end position="109"/>
    </location>
</feature>
<dbReference type="Pfam" id="PF19694">
    <property type="entry name" value="DUF6194"/>
    <property type="match status" value="1"/>
</dbReference>
<evidence type="ECO:0000313" key="4">
    <source>
        <dbReference type="Proteomes" id="UP000076038"/>
    </source>
</evidence>
<dbReference type="AlphaFoldDB" id="A0A143QIT6"/>
<reference evidence="3 4" key="1">
    <citation type="journal article" date="2016" name="Genome Announc.">
        <title>Complete Genome and Plasmid Sequences for Rhodococcus fascians D188 and Draft Sequences for Rhodococcus Isolates PBTS 1 and PBTS 2.</title>
        <authorList>
            <person name="Stamler R.A."/>
            <person name="Vereecke D."/>
            <person name="Zhang Y."/>
            <person name="Schilkey F."/>
            <person name="Devitt N."/>
            <person name="Randall J.J."/>
        </authorList>
    </citation>
    <scope>NUCLEOTIDE SEQUENCE [LARGE SCALE GENOMIC DNA]</scope>
    <source>
        <strain evidence="3 4">PBTS2</strain>
    </source>
</reference>
<evidence type="ECO:0000259" key="2">
    <source>
        <dbReference type="Pfam" id="PF19694"/>
    </source>
</evidence>
<evidence type="ECO:0000313" key="3">
    <source>
        <dbReference type="EMBL" id="AMY22950.1"/>
    </source>
</evidence>
<protein>
    <recommendedName>
        <fullName evidence="2">DUF6194 domain-containing protein</fullName>
    </recommendedName>
</protein>
<keyword evidence="4" id="KW-1185">Reference proteome</keyword>
<name>A0A143QIT6_RHOFA</name>
<sequence>MTLDDIVNLVGSFDGTLAQRPREGDGTPELAWGDVFFYYSPDGTVPSSTQPFATIVTKNYPGDEMSRLDRPDAFRVNVIAGKQEFERLLGVPPREAAHAPQADTDDTLAAHPQYGTAGWLSVVNPSSQTESQIGELLESAYSVTKDRYERRRH</sequence>
<accession>A0A143QIT6</accession>
<dbReference type="RefSeq" id="WP_048318922.1">
    <property type="nucleotide sequence ID" value="NZ_CP015220.1"/>
</dbReference>
<evidence type="ECO:0000256" key="1">
    <source>
        <dbReference type="SAM" id="MobiDB-lite"/>
    </source>
</evidence>
<proteinExistence type="predicted"/>
<dbReference type="OrthoDB" id="9783727at2"/>
<feature type="domain" description="DUF6194" evidence="2">
    <location>
        <begin position="1"/>
        <end position="152"/>
    </location>
</feature>
<dbReference type="InterPro" id="IPR045676">
    <property type="entry name" value="DUF6194"/>
</dbReference>
<gene>
    <name evidence="3" type="ORF">A3Q41_01646</name>
</gene>
<dbReference type="Proteomes" id="UP000076038">
    <property type="component" value="Chromosome"/>
</dbReference>